<feature type="domain" description="FAD-binding PCMH-type" evidence="6">
    <location>
        <begin position="60"/>
        <end position="232"/>
    </location>
</feature>
<dbReference type="OrthoDB" id="2151789at2759"/>
<keyword evidence="2" id="KW-0285">Flavoprotein</keyword>
<dbReference type="AlphaFoldDB" id="A0A9P4U5R2"/>
<evidence type="ECO:0000259" key="6">
    <source>
        <dbReference type="PROSITE" id="PS51387"/>
    </source>
</evidence>
<dbReference type="Pfam" id="PF01565">
    <property type="entry name" value="FAD_binding_4"/>
    <property type="match status" value="1"/>
</dbReference>
<keyword evidence="8" id="KW-1185">Reference proteome</keyword>
<dbReference type="EMBL" id="MU001517">
    <property type="protein sequence ID" value="KAF2437257.1"/>
    <property type="molecule type" value="Genomic_DNA"/>
</dbReference>
<dbReference type="InterPro" id="IPR016166">
    <property type="entry name" value="FAD-bd_PCMH"/>
</dbReference>
<proteinExistence type="inferred from homology"/>
<dbReference type="SUPFAM" id="SSF56176">
    <property type="entry name" value="FAD-binding/transporter-associated domain-like"/>
    <property type="match status" value="1"/>
</dbReference>
<dbReference type="InterPro" id="IPR036318">
    <property type="entry name" value="FAD-bd_PCMH-like_sf"/>
</dbReference>
<evidence type="ECO:0000256" key="5">
    <source>
        <dbReference type="SAM" id="SignalP"/>
    </source>
</evidence>
<comment type="caution">
    <text evidence="7">The sequence shown here is derived from an EMBL/GenBank/DDBJ whole genome shotgun (WGS) entry which is preliminary data.</text>
</comment>
<dbReference type="PANTHER" id="PTHR42973">
    <property type="entry name" value="BINDING OXIDOREDUCTASE, PUTATIVE (AFU_ORTHOLOGUE AFUA_1G17690)-RELATED"/>
    <property type="match status" value="1"/>
</dbReference>
<organism evidence="7 8">
    <name type="scientific">Karstenula rhodostoma CBS 690.94</name>
    <dbReference type="NCBI Taxonomy" id="1392251"/>
    <lineage>
        <taxon>Eukaryota</taxon>
        <taxon>Fungi</taxon>
        <taxon>Dikarya</taxon>
        <taxon>Ascomycota</taxon>
        <taxon>Pezizomycotina</taxon>
        <taxon>Dothideomycetes</taxon>
        <taxon>Pleosporomycetidae</taxon>
        <taxon>Pleosporales</taxon>
        <taxon>Massarineae</taxon>
        <taxon>Didymosphaeriaceae</taxon>
        <taxon>Karstenula</taxon>
    </lineage>
</organism>
<feature type="chain" id="PRO_5040460405" evidence="5">
    <location>
        <begin position="24"/>
        <end position="487"/>
    </location>
</feature>
<keyword evidence="5" id="KW-0732">Signal</keyword>
<dbReference type="GO" id="GO:0071949">
    <property type="term" value="F:FAD binding"/>
    <property type="evidence" value="ECO:0007669"/>
    <property type="project" value="InterPro"/>
</dbReference>
<evidence type="ECO:0000256" key="1">
    <source>
        <dbReference type="ARBA" id="ARBA00005466"/>
    </source>
</evidence>
<name>A0A9P4U5R2_9PLEO</name>
<dbReference type="GO" id="GO:0016491">
    <property type="term" value="F:oxidoreductase activity"/>
    <property type="evidence" value="ECO:0007669"/>
    <property type="project" value="UniProtKB-KW"/>
</dbReference>
<evidence type="ECO:0000256" key="4">
    <source>
        <dbReference type="ARBA" id="ARBA00023002"/>
    </source>
</evidence>
<evidence type="ECO:0000313" key="8">
    <source>
        <dbReference type="Proteomes" id="UP000799764"/>
    </source>
</evidence>
<evidence type="ECO:0000313" key="7">
    <source>
        <dbReference type="EMBL" id="KAF2437257.1"/>
    </source>
</evidence>
<accession>A0A9P4U5R2</accession>
<dbReference type="PANTHER" id="PTHR42973:SF28">
    <property type="entry name" value="FAD-BINDING PCMH-TYPE DOMAIN-CONTAINING PROTEIN"/>
    <property type="match status" value="1"/>
</dbReference>
<gene>
    <name evidence="7" type="ORF">P171DRAFT_437864</name>
</gene>
<keyword evidence="3" id="KW-0274">FAD</keyword>
<comment type="similarity">
    <text evidence="1">Belongs to the oxygen-dependent FAD-linked oxidoreductase family.</text>
</comment>
<dbReference type="PROSITE" id="PS51387">
    <property type="entry name" value="FAD_PCMH"/>
    <property type="match status" value="1"/>
</dbReference>
<evidence type="ECO:0000256" key="2">
    <source>
        <dbReference type="ARBA" id="ARBA00022630"/>
    </source>
</evidence>
<feature type="signal peptide" evidence="5">
    <location>
        <begin position="1"/>
        <end position="23"/>
    </location>
</feature>
<reference evidence="7" key="1">
    <citation type="journal article" date="2020" name="Stud. Mycol.">
        <title>101 Dothideomycetes genomes: a test case for predicting lifestyles and emergence of pathogens.</title>
        <authorList>
            <person name="Haridas S."/>
            <person name="Albert R."/>
            <person name="Binder M."/>
            <person name="Bloem J."/>
            <person name="Labutti K."/>
            <person name="Salamov A."/>
            <person name="Andreopoulos B."/>
            <person name="Baker S."/>
            <person name="Barry K."/>
            <person name="Bills G."/>
            <person name="Bluhm B."/>
            <person name="Cannon C."/>
            <person name="Castanera R."/>
            <person name="Culley D."/>
            <person name="Daum C."/>
            <person name="Ezra D."/>
            <person name="Gonzalez J."/>
            <person name="Henrissat B."/>
            <person name="Kuo A."/>
            <person name="Liang C."/>
            <person name="Lipzen A."/>
            <person name="Lutzoni F."/>
            <person name="Magnuson J."/>
            <person name="Mondo S."/>
            <person name="Nolan M."/>
            <person name="Ohm R."/>
            <person name="Pangilinan J."/>
            <person name="Park H.-J."/>
            <person name="Ramirez L."/>
            <person name="Alfaro M."/>
            <person name="Sun H."/>
            <person name="Tritt A."/>
            <person name="Yoshinaga Y."/>
            <person name="Zwiers L.-H."/>
            <person name="Turgeon B."/>
            <person name="Goodwin S."/>
            <person name="Spatafora J."/>
            <person name="Crous P."/>
            <person name="Grigoriev I."/>
        </authorList>
    </citation>
    <scope>NUCLEOTIDE SEQUENCE</scope>
    <source>
        <strain evidence="7">CBS 690.94</strain>
    </source>
</reference>
<sequence>MSSLSSVFFLGAILLAHLSHCLASPAVTCQSLSSTLPGKVFYPGSDAYNSSINSYTYVNDRLLPACIVGPRSTGDVVSSVKILGKYPSTHFAIRGGGHSSNTNFSNTAGGVTIDMRAIKAVTINEGRDTVSVGAGALWRDVYAKTDPRNISVLGGRIATVGVGGLTSGGGISYFSPSRGWVCDGVANFEIALSSGKLVNANVDSNPDLFAALKGGQNNFGIITRFDLKTFVIKPFWGGTISYNNSTDDAILAAFTKHKTPKNYDQEMSIVQNMAYDSSTGAFNGITAVYYTTGQANPKQLKFYTDIKPQLSNTMRLSKPGDFAQELEDFGVPDEYTLAAVTSFRFSPTVIAETHAKWKAWVLKIGKIANLTAVVNLQSLPPPPRSPRTPNSFGFSPNSHPEKDLVPFTLSINYKDASATGALTKEIRRFIKEIDRPESFKYMNYAGWFQDPIKSFGAVQVQKLRSVSRKYDSTQMFQKQVVGGFKLW</sequence>
<evidence type="ECO:0000256" key="3">
    <source>
        <dbReference type="ARBA" id="ARBA00022827"/>
    </source>
</evidence>
<keyword evidence="4" id="KW-0560">Oxidoreductase</keyword>
<dbReference type="Gene3D" id="3.30.465.10">
    <property type="match status" value="1"/>
</dbReference>
<protein>
    <submittedName>
        <fullName evidence="7">FAD binding domain-containing protein</fullName>
    </submittedName>
</protein>
<dbReference type="Proteomes" id="UP000799764">
    <property type="component" value="Unassembled WGS sequence"/>
</dbReference>
<dbReference type="InterPro" id="IPR016169">
    <property type="entry name" value="FAD-bd_PCMH_sub2"/>
</dbReference>
<dbReference type="InterPro" id="IPR050416">
    <property type="entry name" value="FAD-linked_Oxidoreductase"/>
</dbReference>
<dbReference type="InterPro" id="IPR006094">
    <property type="entry name" value="Oxid_FAD_bind_N"/>
</dbReference>